<protein>
    <submittedName>
        <fullName evidence="2">Uncharacterized protein</fullName>
    </submittedName>
</protein>
<dbReference type="EMBL" id="JARK01001422">
    <property type="protein sequence ID" value="EYC04740.1"/>
    <property type="molecule type" value="Genomic_DNA"/>
</dbReference>
<organism evidence="2 3">
    <name type="scientific">Ancylostoma ceylanicum</name>
    <dbReference type="NCBI Taxonomy" id="53326"/>
    <lineage>
        <taxon>Eukaryota</taxon>
        <taxon>Metazoa</taxon>
        <taxon>Ecdysozoa</taxon>
        <taxon>Nematoda</taxon>
        <taxon>Chromadorea</taxon>
        <taxon>Rhabditida</taxon>
        <taxon>Rhabditina</taxon>
        <taxon>Rhabditomorpha</taxon>
        <taxon>Strongyloidea</taxon>
        <taxon>Ancylostomatidae</taxon>
        <taxon>Ancylostomatinae</taxon>
        <taxon>Ancylostoma</taxon>
    </lineage>
</organism>
<reference evidence="3" key="1">
    <citation type="journal article" date="2015" name="Nat. Genet.">
        <title>The genome and transcriptome of the zoonotic hookworm Ancylostoma ceylanicum identify infection-specific gene families.</title>
        <authorList>
            <person name="Schwarz E.M."/>
            <person name="Hu Y."/>
            <person name="Antoshechkin I."/>
            <person name="Miller M.M."/>
            <person name="Sternberg P.W."/>
            <person name="Aroian R.V."/>
        </authorList>
    </citation>
    <scope>NUCLEOTIDE SEQUENCE</scope>
    <source>
        <strain evidence="3">HY135</strain>
    </source>
</reference>
<feature type="compositionally biased region" description="Basic and acidic residues" evidence="1">
    <location>
        <begin position="1"/>
        <end position="15"/>
    </location>
</feature>
<gene>
    <name evidence="2" type="primary">Acey_s0086.g1964</name>
    <name evidence="2" type="ORF">Y032_0086g1964</name>
</gene>
<name>A0A016TPN0_9BILA</name>
<accession>A0A016TPN0</accession>
<proteinExistence type="predicted"/>
<dbReference type="AlphaFoldDB" id="A0A016TPN0"/>
<evidence type="ECO:0000313" key="3">
    <source>
        <dbReference type="Proteomes" id="UP000024635"/>
    </source>
</evidence>
<evidence type="ECO:0000313" key="2">
    <source>
        <dbReference type="EMBL" id="EYC04740.1"/>
    </source>
</evidence>
<keyword evidence="3" id="KW-1185">Reference proteome</keyword>
<dbReference type="Proteomes" id="UP000024635">
    <property type="component" value="Unassembled WGS sequence"/>
</dbReference>
<evidence type="ECO:0000256" key="1">
    <source>
        <dbReference type="SAM" id="MobiDB-lite"/>
    </source>
</evidence>
<sequence>MSKQFKPSDIRERKLQSSSSLSCSTTVVSNLETLEFSFYSDYSTPESKNIRFRINQKFECRNMRDQYNDARKG</sequence>
<feature type="region of interest" description="Disordered" evidence="1">
    <location>
        <begin position="1"/>
        <end position="20"/>
    </location>
</feature>
<comment type="caution">
    <text evidence="2">The sequence shown here is derived from an EMBL/GenBank/DDBJ whole genome shotgun (WGS) entry which is preliminary data.</text>
</comment>